<dbReference type="PANTHER" id="PTHR23502:SF29">
    <property type="entry name" value="TRANSPORTER, PUTATIVE (AFU_ORTHOLOGUE AFUA_6G06680)-RELATED"/>
    <property type="match status" value="1"/>
</dbReference>
<feature type="transmembrane region" description="Helical" evidence="5">
    <location>
        <begin position="222"/>
        <end position="243"/>
    </location>
</feature>
<comment type="subcellular location">
    <subcellularLocation>
        <location evidence="1">Membrane</location>
        <topology evidence="1">Multi-pass membrane protein</topology>
    </subcellularLocation>
</comment>
<dbReference type="PROSITE" id="PS50850">
    <property type="entry name" value="MFS"/>
    <property type="match status" value="1"/>
</dbReference>
<dbReference type="Proteomes" id="UP001345691">
    <property type="component" value="Unassembled WGS sequence"/>
</dbReference>
<keyword evidence="4 5" id="KW-0472">Membrane</keyword>
<feature type="transmembrane region" description="Helical" evidence="5">
    <location>
        <begin position="397"/>
        <end position="419"/>
    </location>
</feature>
<evidence type="ECO:0000313" key="7">
    <source>
        <dbReference type="EMBL" id="KAK5054937.1"/>
    </source>
</evidence>
<keyword evidence="2 5" id="KW-0812">Transmembrane</keyword>
<proteinExistence type="predicted"/>
<feature type="transmembrane region" description="Helical" evidence="5">
    <location>
        <begin position="67"/>
        <end position="86"/>
    </location>
</feature>
<accession>A0ABR0J2K0</accession>
<feature type="transmembrane region" description="Helical" evidence="5">
    <location>
        <begin position="106"/>
        <end position="126"/>
    </location>
</feature>
<evidence type="ECO:0000256" key="1">
    <source>
        <dbReference type="ARBA" id="ARBA00004141"/>
    </source>
</evidence>
<reference evidence="7 8" key="1">
    <citation type="submission" date="2023-08" db="EMBL/GenBank/DDBJ databases">
        <title>Black Yeasts Isolated from many extreme environments.</title>
        <authorList>
            <person name="Coleine C."/>
            <person name="Stajich J.E."/>
            <person name="Selbmann L."/>
        </authorList>
    </citation>
    <scope>NUCLEOTIDE SEQUENCE [LARGE SCALE GENOMIC DNA]</scope>
    <source>
        <strain evidence="7 8">CCFEE 6328</strain>
    </source>
</reference>
<feature type="transmembrane region" description="Helical" evidence="5">
    <location>
        <begin position="365"/>
        <end position="385"/>
    </location>
</feature>
<evidence type="ECO:0000256" key="5">
    <source>
        <dbReference type="SAM" id="Phobius"/>
    </source>
</evidence>
<feature type="transmembrane region" description="Helical" evidence="5">
    <location>
        <begin position="425"/>
        <end position="450"/>
    </location>
</feature>
<dbReference type="Gene3D" id="1.20.1250.20">
    <property type="entry name" value="MFS general substrate transporter like domains"/>
    <property type="match status" value="1"/>
</dbReference>
<dbReference type="InterPro" id="IPR011701">
    <property type="entry name" value="MFS"/>
</dbReference>
<gene>
    <name evidence="7" type="ORF">LTR69_008505</name>
</gene>
<evidence type="ECO:0000256" key="3">
    <source>
        <dbReference type="ARBA" id="ARBA00022989"/>
    </source>
</evidence>
<feature type="domain" description="Major facilitator superfamily (MFS) profile" evidence="6">
    <location>
        <begin position="68"/>
        <end position="542"/>
    </location>
</feature>
<organism evidence="7 8">
    <name type="scientific">Exophiala sideris</name>
    <dbReference type="NCBI Taxonomy" id="1016849"/>
    <lineage>
        <taxon>Eukaryota</taxon>
        <taxon>Fungi</taxon>
        <taxon>Dikarya</taxon>
        <taxon>Ascomycota</taxon>
        <taxon>Pezizomycotina</taxon>
        <taxon>Eurotiomycetes</taxon>
        <taxon>Chaetothyriomycetidae</taxon>
        <taxon>Chaetothyriales</taxon>
        <taxon>Herpotrichiellaceae</taxon>
        <taxon>Exophiala</taxon>
    </lineage>
</organism>
<evidence type="ECO:0000256" key="4">
    <source>
        <dbReference type="ARBA" id="ARBA00023136"/>
    </source>
</evidence>
<dbReference type="InterPro" id="IPR036259">
    <property type="entry name" value="MFS_trans_sf"/>
</dbReference>
<dbReference type="PANTHER" id="PTHR23502">
    <property type="entry name" value="MAJOR FACILITATOR SUPERFAMILY"/>
    <property type="match status" value="1"/>
</dbReference>
<dbReference type="EMBL" id="JAVRRF010000021">
    <property type="protein sequence ID" value="KAK5054937.1"/>
    <property type="molecule type" value="Genomic_DNA"/>
</dbReference>
<dbReference type="SUPFAM" id="SSF103473">
    <property type="entry name" value="MFS general substrate transporter"/>
    <property type="match status" value="1"/>
</dbReference>
<evidence type="ECO:0000313" key="8">
    <source>
        <dbReference type="Proteomes" id="UP001345691"/>
    </source>
</evidence>
<dbReference type="InterPro" id="IPR020846">
    <property type="entry name" value="MFS_dom"/>
</dbReference>
<dbReference type="Pfam" id="PF07690">
    <property type="entry name" value="MFS_1"/>
    <property type="match status" value="1"/>
</dbReference>
<feature type="transmembrane region" description="Helical" evidence="5">
    <location>
        <begin position="160"/>
        <end position="182"/>
    </location>
</feature>
<feature type="transmembrane region" description="Helical" evidence="5">
    <location>
        <begin position="462"/>
        <end position="481"/>
    </location>
</feature>
<evidence type="ECO:0000259" key="6">
    <source>
        <dbReference type="PROSITE" id="PS50850"/>
    </source>
</evidence>
<feature type="transmembrane region" description="Helical" evidence="5">
    <location>
        <begin position="194"/>
        <end position="216"/>
    </location>
</feature>
<evidence type="ECO:0000256" key="2">
    <source>
        <dbReference type="ARBA" id="ARBA00022692"/>
    </source>
</evidence>
<comment type="caution">
    <text evidence="7">The sequence shown here is derived from an EMBL/GenBank/DDBJ whole genome shotgun (WGS) entry which is preliminary data.</text>
</comment>
<keyword evidence="8" id="KW-1185">Reference proteome</keyword>
<feature type="transmembrane region" description="Helical" evidence="5">
    <location>
        <begin position="135"/>
        <end position="154"/>
    </location>
</feature>
<feature type="transmembrane region" description="Helical" evidence="5">
    <location>
        <begin position="327"/>
        <end position="353"/>
    </location>
</feature>
<sequence length="542" mass="59399">MGLGVLEQNAMEHVPGTVLLDDESSHAEIVAGGLKHGTGKDKHIVLAPQPSEDPNDPLNWPAWKKELQLIILCFGQILCVGTNGPFLNASYFPMSLQINTKLSKLVLVSGYNLLAAGALGPFVCAFSRKYGKRPCFIFSILICIVGTAVGEAKISHEYLLVARTIQGLATSAFESLIPAVVGDMYFVHQRGVRISIYNFILIASSNLTSIICGQVFQDMGWLWLFHLFQIFLVAAFVLTFLFCPETAYVRDSRYDTDQDQEEKLEKLAKVELHHREAVHEVNAVEQPVVARKKKTSVQELAIFTGSYSHGNVTKFILGPFLTLLNPAACYVVIVSGLFNAWYVGTAIIISGIFSGPPWAFNAAQVGYIGVGPLIGGTLASILAAVTSDRVGKYMAQFRLLLLIPTLVFCGLGMFLFGWAMATGKSAIVCSTLMGFEVAGISIGIFATLAYGLDAFRRQSNEIFIMNMLFKNFMFYGLSIFVNDWVVGSGPEEVMFVFGGTACAFCLLAIPVYIFGKRLRSWWARHDLFVLLKMTEATGPVHG</sequence>
<protein>
    <recommendedName>
        <fullName evidence="6">Major facilitator superfamily (MFS) profile domain-containing protein</fullName>
    </recommendedName>
</protein>
<keyword evidence="3 5" id="KW-1133">Transmembrane helix</keyword>
<feature type="transmembrane region" description="Helical" evidence="5">
    <location>
        <begin position="493"/>
        <end position="514"/>
    </location>
</feature>
<name>A0ABR0J2K0_9EURO</name>